<dbReference type="GO" id="GO:0003700">
    <property type="term" value="F:DNA-binding transcription factor activity"/>
    <property type="evidence" value="ECO:0007669"/>
    <property type="project" value="InterPro"/>
</dbReference>
<dbReference type="Gene3D" id="1.10.10.10">
    <property type="entry name" value="Winged helix-like DNA-binding domain superfamily/Winged helix DNA-binding domain"/>
    <property type="match status" value="1"/>
</dbReference>
<dbReference type="GO" id="GO:0003677">
    <property type="term" value="F:DNA binding"/>
    <property type="evidence" value="ECO:0007669"/>
    <property type="project" value="UniProtKB-KW"/>
</dbReference>
<dbReference type="SUPFAM" id="SSF46785">
    <property type="entry name" value="Winged helix' DNA-binding domain"/>
    <property type="match status" value="1"/>
</dbReference>
<dbReference type="GO" id="GO:0032993">
    <property type="term" value="C:protein-DNA complex"/>
    <property type="evidence" value="ECO:0007669"/>
    <property type="project" value="TreeGrafter"/>
</dbReference>
<feature type="domain" description="HTH lysR-type" evidence="5">
    <location>
        <begin position="1"/>
        <end position="58"/>
    </location>
</feature>
<dbReference type="Pfam" id="PF00126">
    <property type="entry name" value="HTH_1"/>
    <property type="match status" value="1"/>
</dbReference>
<evidence type="ECO:0000313" key="6">
    <source>
        <dbReference type="EMBL" id="ENZ13587.1"/>
    </source>
</evidence>
<dbReference type="GeneID" id="57961457"/>
<evidence type="ECO:0000256" key="1">
    <source>
        <dbReference type="ARBA" id="ARBA00009437"/>
    </source>
</evidence>
<organism evidence="6 7">
    <name type="scientific">[Clostridium] clostridioforme 90A8</name>
    <dbReference type="NCBI Taxonomy" id="999408"/>
    <lineage>
        <taxon>Bacteria</taxon>
        <taxon>Bacillati</taxon>
        <taxon>Bacillota</taxon>
        <taxon>Clostridia</taxon>
        <taxon>Lachnospirales</taxon>
        <taxon>Lachnospiraceae</taxon>
        <taxon>Enterocloster</taxon>
    </lineage>
</organism>
<comment type="caution">
    <text evidence="6">The sequence shown here is derived from an EMBL/GenBank/DDBJ whole genome shotgun (WGS) entry which is preliminary data.</text>
</comment>
<reference evidence="6 7" key="1">
    <citation type="submission" date="2013-01" db="EMBL/GenBank/DDBJ databases">
        <title>The Genome Sequence of Clostridium clostridioforme 90A8.</title>
        <authorList>
            <consortium name="The Broad Institute Genome Sequencing Platform"/>
            <person name="Earl A."/>
            <person name="Ward D."/>
            <person name="Feldgarden M."/>
            <person name="Gevers D."/>
            <person name="Courvalin P."/>
            <person name="Lambert T."/>
            <person name="Walker B."/>
            <person name="Young S.K."/>
            <person name="Zeng Q."/>
            <person name="Gargeya S."/>
            <person name="Fitzgerald M."/>
            <person name="Haas B."/>
            <person name="Abouelleil A."/>
            <person name="Alvarado L."/>
            <person name="Arachchi H.M."/>
            <person name="Berlin A.M."/>
            <person name="Chapman S.B."/>
            <person name="Dewar J."/>
            <person name="Goldberg J."/>
            <person name="Griggs A."/>
            <person name="Gujja S."/>
            <person name="Hansen M."/>
            <person name="Howarth C."/>
            <person name="Imamovic A."/>
            <person name="Larimer J."/>
            <person name="McCowan C."/>
            <person name="Murphy C."/>
            <person name="Neiman D."/>
            <person name="Pearson M."/>
            <person name="Priest M."/>
            <person name="Roberts A."/>
            <person name="Saif S."/>
            <person name="Shea T."/>
            <person name="Sisk P."/>
            <person name="Sykes S."/>
            <person name="Wortman J."/>
            <person name="Nusbaum C."/>
            <person name="Birren B."/>
        </authorList>
    </citation>
    <scope>NUCLEOTIDE SEQUENCE [LARGE SCALE GENOMIC DNA]</scope>
    <source>
        <strain evidence="6 7">90A8</strain>
    </source>
</reference>
<dbReference type="InterPro" id="IPR000847">
    <property type="entry name" value="LysR_HTH_N"/>
</dbReference>
<evidence type="ECO:0000256" key="4">
    <source>
        <dbReference type="ARBA" id="ARBA00023163"/>
    </source>
</evidence>
<dbReference type="Gene3D" id="3.40.190.10">
    <property type="entry name" value="Periplasmic binding protein-like II"/>
    <property type="match status" value="2"/>
</dbReference>
<dbReference type="PATRIC" id="fig|999408.3.peg.3012"/>
<gene>
    <name evidence="6" type="ORF">HMPREF1090_02791</name>
</gene>
<proteinExistence type="inferred from homology"/>
<dbReference type="SUPFAM" id="SSF53850">
    <property type="entry name" value="Periplasmic binding protein-like II"/>
    <property type="match status" value="1"/>
</dbReference>
<accession>A0A0E2HA17</accession>
<dbReference type="AlphaFoldDB" id="A0A0E2HA17"/>
<dbReference type="RefSeq" id="WP_002588304.1">
    <property type="nucleotide sequence ID" value="NZ_KB851022.1"/>
</dbReference>
<name>A0A0E2HA17_9FIRM</name>
<dbReference type="FunFam" id="1.10.10.10:FF:000001">
    <property type="entry name" value="LysR family transcriptional regulator"/>
    <property type="match status" value="1"/>
</dbReference>
<sequence>MNLSYLKYAVEVEKTGSITKAAQNFYMNQPHLSKIIRELERDLGCDIFDRTSRGMVPTKKGEEFLRYAKAILVQEEQIEALCVKNSEKALEVNLCVPRATYISYAFSEFLKNMDSCPSVNVHYMETNSRDIIRGVSGKTFDVGIIRCQALYESYYMKLLQDENLEWKELWQFSCNVLMSSGHPLASGDNLTYLDFTDYIEIVQGDIQNPSFTFEAQDASSTGGNSKKTVSIYDRGSQFELLRQLPGAYMWTSPVPYGCLTSSGLIQKTCSYPGNIHKDLLIYRSGYRFSKEEEEFLRCLSRMVSRLSD</sequence>
<comment type="similarity">
    <text evidence="1">Belongs to the LysR transcriptional regulatory family.</text>
</comment>
<dbReference type="InterPro" id="IPR036390">
    <property type="entry name" value="WH_DNA-bd_sf"/>
</dbReference>
<keyword evidence="4" id="KW-0804">Transcription</keyword>
<evidence type="ECO:0000256" key="2">
    <source>
        <dbReference type="ARBA" id="ARBA00023015"/>
    </source>
</evidence>
<dbReference type="PRINTS" id="PR00039">
    <property type="entry name" value="HTHLYSR"/>
</dbReference>
<dbReference type="Proteomes" id="UP000013085">
    <property type="component" value="Unassembled WGS sequence"/>
</dbReference>
<keyword evidence="3" id="KW-0238">DNA-binding</keyword>
<dbReference type="HOGENOM" id="CLU_039613_32_1_9"/>
<evidence type="ECO:0000256" key="3">
    <source>
        <dbReference type="ARBA" id="ARBA00023125"/>
    </source>
</evidence>
<dbReference type="EMBL" id="AGYR01000030">
    <property type="protein sequence ID" value="ENZ13587.1"/>
    <property type="molecule type" value="Genomic_DNA"/>
</dbReference>
<evidence type="ECO:0000259" key="5">
    <source>
        <dbReference type="PROSITE" id="PS50931"/>
    </source>
</evidence>
<dbReference type="InterPro" id="IPR036388">
    <property type="entry name" value="WH-like_DNA-bd_sf"/>
</dbReference>
<evidence type="ECO:0000313" key="7">
    <source>
        <dbReference type="Proteomes" id="UP000013085"/>
    </source>
</evidence>
<dbReference type="PANTHER" id="PTHR30346">
    <property type="entry name" value="TRANSCRIPTIONAL DUAL REGULATOR HCAR-RELATED"/>
    <property type="match status" value="1"/>
</dbReference>
<keyword evidence="2" id="KW-0805">Transcription regulation</keyword>
<protein>
    <submittedName>
        <fullName evidence="6">LysR family transcriptional regulator</fullName>
    </submittedName>
</protein>
<dbReference type="PROSITE" id="PS50931">
    <property type="entry name" value="HTH_LYSR"/>
    <property type="match status" value="1"/>
</dbReference>
<dbReference type="PANTHER" id="PTHR30346:SF0">
    <property type="entry name" value="HCA OPERON TRANSCRIPTIONAL ACTIVATOR HCAR"/>
    <property type="match status" value="1"/>
</dbReference>